<dbReference type="InterPro" id="IPR000620">
    <property type="entry name" value="EamA_dom"/>
</dbReference>
<feature type="transmembrane region" description="Helical" evidence="5">
    <location>
        <begin position="279"/>
        <end position="297"/>
    </location>
</feature>
<dbReference type="SUPFAM" id="SSF103481">
    <property type="entry name" value="Multidrug resistance efflux transporter EmrE"/>
    <property type="match status" value="2"/>
</dbReference>
<evidence type="ECO:0000313" key="8">
    <source>
        <dbReference type="Proteomes" id="UP001212602"/>
    </source>
</evidence>
<protein>
    <submittedName>
        <fullName evidence="7">DMT family transporter</fullName>
    </submittedName>
</protein>
<feature type="transmembrane region" description="Helical" evidence="5">
    <location>
        <begin position="133"/>
        <end position="153"/>
    </location>
</feature>
<dbReference type="EMBL" id="JAQIPB010000005">
    <property type="protein sequence ID" value="MDA7417171.1"/>
    <property type="molecule type" value="Genomic_DNA"/>
</dbReference>
<dbReference type="PANTHER" id="PTHR22911:SF6">
    <property type="entry name" value="SOLUTE CARRIER FAMILY 35 MEMBER G1"/>
    <property type="match status" value="1"/>
</dbReference>
<proteinExistence type="predicted"/>
<keyword evidence="4 5" id="KW-0472">Membrane</keyword>
<evidence type="ECO:0000259" key="6">
    <source>
        <dbReference type="Pfam" id="PF00892"/>
    </source>
</evidence>
<accession>A0AAE3T0P7</accession>
<feature type="transmembrane region" description="Helical" evidence="5">
    <location>
        <begin position="33"/>
        <end position="52"/>
    </location>
</feature>
<evidence type="ECO:0000313" key="7">
    <source>
        <dbReference type="EMBL" id="MDA7417171.1"/>
    </source>
</evidence>
<feature type="transmembrane region" description="Helical" evidence="5">
    <location>
        <begin position="94"/>
        <end position="113"/>
    </location>
</feature>
<gene>
    <name evidence="7" type="ORF">PGB34_12445</name>
</gene>
<dbReference type="InterPro" id="IPR037185">
    <property type="entry name" value="EmrE-like"/>
</dbReference>
<dbReference type="Pfam" id="PF00892">
    <property type="entry name" value="EamA"/>
    <property type="match status" value="1"/>
</dbReference>
<keyword evidence="8" id="KW-1185">Reference proteome</keyword>
<reference evidence="7" key="1">
    <citation type="submission" date="2023-01" db="EMBL/GenBank/DDBJ databases">
        <title>Xenophilus mangrovi sp. nov., isolated from soil of Mangrove nature reserve.</title>
        <authorList>
            <person name="Xu S."/>
            <person name="Liu Z."/>
            <person name="Xu Y."/>
        </authorList>
    </citation>
    <scope>NUCLEOTIDE SEQUENCE</scope>
    <source>
        <strain evidence="7">YW8</strain>
    </source>
</reference>
<dbReference type="AlphaFoldDB" id="A0AAE3T0P7"/>
<comment type="caution">
    <text evidence="7">The sequence shown here is derived from an EMBL/GenBank/DDBJ whole genome shotgun (WGS) entry which is preliminary data.</text>
</comment>
<dbReference type="RefSeq" id="WP_271428417.1">
    <property type="nucleotide sequence ID" value="NZ_JAQIPB010000005.1"/>
</dbReference>
<sequence>MQALWMVASALFFSLMGVCVKFASAGFNSFELVFWRGVISVIFLAAVARAQGVSLATRYPGAHAWRSLVGTASLGAWFYAIGHIPLATAMTLNYMSSVWIAVFLVAGALLAWVPRQRAVGGPGNVSRPPLQGALVFTVLVAFGGVLLMLRPSVAQDQGFASVMGLLSGLVAAFAYMQVVVLSRLGEPEARVVFYFAVGSTVFGLAGMGFAGISSWNWTHAVWLLPIGVLASLGQLAMTRAYGSARTPAGTLLVANLHYSGIVFAALFSVLLFNDHIDKLGWIGMALIVGSGITATILRQRTVPKAPPAEER</sequence>
<evidence type="ECO:0000256" key="1">
    <source>
        <dbReference type="ARBA" id="ARBA00004141"/>
    </source>
</evidence>
<feature type="domain" description="EamA" evidence="6">
    <location>
        <begin position="3"/>
        <end position="105"/>
    </location>
</feature>
<dbReference type="Proteomes" id="UP001212602">
    <property type="component" value="Unassembled WGS sequence"/>
</dbReference>
<feature type="transmembrane region" description="Helical" evidence="5">
    <location>
        <begin position="192"/>
        <end position="213"/>
    </location>
</feature>
<feature type="transmembrane region" description="Helical" evidence="5">
    <location>
        <begin position="159"/>
        <end position="180"/>
    </location>
</feature>
<dbReference type="PANTHER" id="PTHR22911">
    <property type="entry name" value="ACYL-MALONYL CONDENSING ENZYME-RELATED"/>
    <property type="match status" value="1"/>
</dbReference>
<evidence type="ECO:0000256" key="5">
    <source>
        <dbReference type="SAM" id="Phobius"/>
    </source>
</evidence>
<keyword evidence="3 5" id="KW-1133">Transmembrane helix</keyword>
<name>A0AAE3T0P7_9BURK</name>
<evidence type="ECO:0000256" key="2">
    <source>
        <dbReference type="ARBA" id="ARBA00022692"/>
    </source>
</evidence>
<feature type="transmembrane region" description="Helical" evidence="5">
    <location>
        <begin position="249"/>
        <end position="273"/>
    </location>
</feature>
<comment type="subcellular location">
    <subcellularLocation>
        <location evidence="1">Membrane</location>
        <topology evidence="1">Multi-pass membrane protein</topology>
    </subcellularLocation>
</comment>
<feature type="transmembrane region" description="Helical" evidence="5">
    <location>
        <begin position="219"/>
        <end position="237"/>
    </location>
</feature>
<keyword evidence="2 5" id="KW-0812">Transmembrane</keyword>
<dbReference type="GO" id="GO:0016020">
    <property type="term" value="C:membrane"/>
    <property type="evidence" value="ECO:0007669"/>
    <property type="project" value="UniProtKB-SubCell"/>
</dbReference>
<evidence type="ECO:0000256" key="3">
    <source>
        <dbReference type="ARBA" id="ARBA00022989"/>
    </source>
</evidence>
<organism evidence="7 8">
    <name type="scientific">Xenophilus arseniciresistens</name>
    <dbReference type="NCBI Taxonomy" id="1283306"/>
    <lineage>
        <taxon>Bacteria</taxon>
        <taxon>Pseudomonadati</taxon>
        <taxon>Pseudomonadota</taxon>
        <taxon>Betaproteobacteria</taxon>
        <taxon>Burkholderiales</taxon>
        <taxon>Comamonadaceae</taxon>
        <taxon>Xenophilus</taxon>
    </lineage>
</organism>
<feature type="transmembrane region" description="Helical" evidence="5">
    <location>
        <begin position="64"/>
        <end position="82"/>
    </location>
</feature>
<evidence type="ECO:0000256" key="4">
    <source>
        <dbReference type="ARBA" id="ARBA00023136"/>
    </source>
</evidence>